<keyword evidence="2" id="KW-1185">Reference proteome</keyword>
<dbReference type="Proteomes" id="UP000323221">
    <property type="component" value="Unassembled WGS sequence"/>
</dbReference>
<dbReference type="EMBL" id="VOIR01000012">
    <property type="protein sequence ID" value="KAA6435184.1"/>
    <property type="molecule type" value="Genomic_DNA"/>
</dbReference>
<dbReference type="OrthoDB" id="5097346at2"/>
<comment type="caution">
    <text evidence="1">The sequence shown here is derived from an EMBL/GenBank/DDBJ whole genome shotgun (WGS) entry which is preliminary data.</text>
</comment>
<reference evidence="1 2" key="1">
    <citation type="submission" date="2019-08" db="EMBL/GenBank/DDBJ databases">
        <title>Agrococcus lahaulensis sp. nov., isolated from a cold desert of the Indian Himalayas.</title>
        <authorList>
            <person name="Qu J.H."/>
        </authorList>
    </citation>
    <scope>NUCLEOTIDE SEQUENCE [LARGE SCALE GENOMIC DNA]</scope>
    <source>
        <strain evidence="1 2">NS18</strain>
    </source>
</reference>
<dbReference type="RefSeq" id="WP_146355793.1">
    <property type="nucleotide sequence ID" value="NZ_VOIR01000012.1"/>
</dbReference>
<gene>
    <name evidence="1" type="ORF">FQ330_05370</name>
</gene>
<protein>
    <submittedName>
        <fullName evidence="1">Uncharacterized protein</fullName>
    </submittedName>
</protein>
<evidence type="ECO:0000313" key="2">
    <source>
        <dbReference type="Proteomes" id="UP000323221"/>
    </source>
</evidence>
<accession>A0A5M8QJM6</accession>
<sequence length="341" mass="36745">MTPTVETLDLPVTGYLQTRRGEIAEVAMSAEPDGPLRLYLRVPEGAGELSPGLYSTSVAALLDDDPDEGWLLTVVLEPEEPGAEVRRDPVFDARYPWEETDLAIAQHREDLELDGPVPERECEVDPFGLWAVDEQGRAFVVEGGVDDESGLLWLHPVSPYGRALHPGIYDAVAADDAQAPALDDDDALVPASVVQALQVYLYDGFPDAPHGVWRIGSRAALEAEAEASLPEYDPTDWLRWLVPVDGGDPVPVLLADAADGSIALEVLGARAPSWAAGRAVTAAAPRPDQAPGDRRELSLLSKPVAELRSSNAKIRKRAPSRVGRFVLEAEGWMPEGWSALG</sequence>
<proteinExistence type="predicted"/>
<name>A0A5M8QJM6_9MICO</name>
<dbReference type="AlphaFoldDB" id="A0A5M8QJM6"/>
<evidence type="ECO:0000313" key="1">
    <source>
        <dbReference type="EMBL" id="KAA6435184.1"/>
    </source>
</evidence>
<organism evidence="1 2">
    <name type="scientific">Agrococcus sediminis</name>
    <dbReference type="NCBI Taxonomy" id="2599924"/>
    <lineage>
        <taxon>Bacteria</taxon>
        <taxon>Bacillati</taxon>
        <taxon>Actinomycetota</taxon>
        <taxon>Actinomycetes</taxon>
        <taxon>Micrococcales</taxon>
        <taxon>Microbacteriaceae</taxon>
        <taxon>Agrococcus</taxon>
    </lineage>
</organism>